<evidence type="ECO:0008006" key="5">
    <source>
        <dbReference type="Google" id="ProtNLM"/>
    </source>
</evidence>
<keyword evidence="2" id="KW-0812">Transmembrane</keyword>
<dbReference type="EMBL" id="OZ037945">
    <property type="protein sequence ID" value="CAL1700590.1"/>
    <property type="molecule type" value="Genomic_DNA"/>
</dbReference>
<keyword evidence="2" id="KW-1133">Transmembrane helix</keyword>
<evidence type="ECO:0000313" key="4">
    <source>
        <dbReference type="Proteomes" id="UP001497453"/>
    </source>
</evidence>
<sequence length="317" mass="35688">MESSNTRARSSRRDKQLSRSHSTTRPSVSTSVFRFRMPTVFNIVRASLYAAVLIWTIICLAIAVHFQNILVSSDLTHFIPFAIFVCSASLLLMIALLGFGIWRDRNPISTRVELGCLGLTAVLWLALGAFLASSESEGADVECFSSSDTSEPFDMPGFNTETYHAQYRVLEAFSFFNIILIWLWLLSLLGLAIRHHRWGNRTVWLTSVTAFPWFGGPYAQTGKLNALPVPATAQRSKSGRSQRSQSRGLGAPALPEKEELRPAPRRIHTGRPEPTRNEAPTYVYWMPHSKPDPAHVRSNSSRTQTRDKYHRDASPRR</sequence>
<organism evidence="3 4">
    <name type="scientific">Somion occarium</name>
    <dbReference type="NCBI Taxonomy" id="3059160"/>
    <lineage>
        <taxon>Eukaryota</taxon>
        <taxon>Fungi</taxon>
        <taxon>Dikarya</taxon>
        <taxon>Basidiomycota</taxon>
        <taxon>Agaricomycotina</taxon>
        <taxon>Agaricomycetes</taxon>
        <taxon>Polyporales</taxon>
        <taxon>Cerrenaceae</taxon>
        <taxon>Somion</taxon>
    </lineage>
</organism>
<dbReference type="Proteomes" id="UP001497453">
    <property type="component" value="Chromosome 2"/>
</dbReference>
<evidence type="ECO:0000256" key="1">
    <source>
        <dbReference type="SAM" id="MobiDB-lite"/>
    </source>
</evidence>
<feature type="compositionally biased region" description="Basic and acidic residues" evidence="1">
    <location>
        <begin position="304"/>
        <end position="317"/>
    </location>
</feature>
<evidence type="ECO:0000313" key="3">
    <source>
        <dbReference type="EMBL" id="CAL1700590.1"/>
    </source>
</evidence>
<evidence type="ECO:0000256" key="2">
    <source>
        <dbReference type="SAM" id="Phobius"/>
    </source>
</evidence>
<keyword evidence="4" id="KW-1185">Reference proteome</keyword>
<feature type="transmembrane region" description="Helical" evidence="2">
    <location>
        <begin position="46"/>
        <end position="66"/>
    </location>
</feature>
<reference evidence="4" key="1">
    <citation type="submission" date="2024-04" db="EMBL/GenBank/DDBJ databases">
        <authorList>
            <person name="Shaw F."/>
            <person name="Minotto A."/>
        </authorList>
    </citation>
    <scope>NUCLEOTIDE SEQUENCE [LARGE SCALE GENOMIC DNA]</scope>
</reference>
<feature type="transmembrane region" description="Helical" evidence="2">
    <location>
        <begin position="114"/>
        <end position="132"/>
    </location>
</feature>
<feature type="transmembrane region" description="Helical" evidence="2">
    <location>
        <begin position="172"/>
        <end position="193"/>
    </location>
</feature>
<feature type="region of interest" description="Disordered" evidence="1">
    <location>
        <begin position="231"/>
        <end position="317"/>
    </location>
</feature>
<feature type="region of interest" description="Disordered" evidence="1">
    <location>
        <begin position="1"/>
        <end position="25"/>
    </location>
</feature>
<protein>
    <recommendedName>
        <fullName evidence="5">MARVEL domain-containing protein</fullName>
    </recommendedName>
</protein>
<feature type="transmembrane region" description="Helical" evidence="2">
    <location>
        <begin position="78"/>
        <end position="102"/>
    </location>
</feature>
<proteinExistence type="predicted"/>
<feature type="compositionally biased region" description="Low complexity" evidence="1">
    <location>
        <begin position="234"/>
        <end position="250"/>
    </location>
</feature>
<name>A0ABP1CY61_9APHY</name>
<accession>A0ABP1CY61</accession>
<gene>
    <name evidence="3" type="ORF">GFSPODELE1_LOCUS3209</name>
</gene>
<keyword evidence="2" id="KW-0472">Membrane</keyword>